<proteinExistence type="predicted"/>
<evidence type="ECO:0000256" key="1">
    <source>
        <dbReference type="PROSITE-ProRule" id="PRU00409"/>
    </source>
</evidence>
<dbReference type="AlphaFoldDB" id="A0A516SAA3"/>
<evidence type="ECO:0000313" key="3">
    <source>
        <dbReference type="EMBL" id="QDQ25079.1"/>
    </source>
</evidence>
<dbReference type="RefSeq" id="WP_143856004.1">
    <property type="nucleotide sequence ID" value="NZ_CP041730.1"/>
</dbReference>
<dbReference type="OrthoDB" id="9803907at2"/>
<keyword evidence="1" id="KW-0547">Nucleotide-binding</keyword>
<sequence length="587" mass="61651">MDLDEEDGDDTVVHVIEHVVVALHHRLGRDASLVCLEGFERRIDNSLLACACRDGALAGQVLEQAVRLVARLISGETVDLAVCLAVLGAELTPCSLTQAIIDAAYASGVPYFKLYQNAAVYPLYQLGWGSKQHRLHAGLSGQDCPVALGIACNRELSKSLLHDAGLPVPEGGVAESYEAALALAVQLGGLVAVRPGRGELGEGCCLRIVTEPQLRQAFFHAAALTPRVMVERYVEGQGYQVLVADGRVVEAARRPGETALDKGEVRLHPDNADDCIRAVQCIGLTVACVDLVCRDPAQPLLAQGGALVDVNPEAGRPGRPWSAHAVGLAGSALLERWFVSSQASRIPLVALLGEPATSAAALVAAALGEQGLRTGHANRYGVLARGRRVDRQGCSAFNASRSVLSAIDTEAVVLELSQDDVLVQGLAFDRCDVAILLGNHAGPPSNGRAARLLLHSATRAVVLHAADSLAAAQLPAGTEPVLFAETVDCGPLQAHIDAGRRAVYLNGSDIVIAAGPDRWPLLPIVQLAAEYRAEIGQSLAAIAALMVLVCPLDAMRKALQRHTEPPLSGAQSSGVERGSVLVHSLLN</sequence>
<dbReference type="GO" id="GO:0005524">
    <property type="term" value="F:ATP binding"/>
    <property type="evidence" value="ECO:0007669"/>
    <property type="project" value="UniProtKB-UniRule"/>
</dbReference>
<organism evidence="3 4">
    <name type="scientific">Chitinimonas arctica</name>
    <dbReference type="NCBI Taxonomy" id="2594795"/>
    <lineage>
        <taxon>Bacteria</taxon>
        <taxon>Pseudomonadati</taxon>
        <taxon>Pseudomonadota</taxon>
        <taxon>Betaproteobacteria</taxon>
        <taxon>Neisseriales</taxon>
        <taxon>Chitinibacteraceae</taxon>
        <taxon>Chitinimonas</taxon>
    </lineage>
</organism>
<dbReference type="SUPFAM" id="SSF56059">
    <property type="entry name" value="Glutathione synthetase ATP-binding domain-like"/>
    <property type="match status" value="1"/>
</dbReference>
<dbReference type="KEGG" id="cari:FNU76_01210"/>
<dbReference type="InterPro" id="IPR013815">
    <property type="entry name" value="ATP_grasp_subdomain_1"/>
</dbReference>
<dbReference type="PROSITE" id="PS50975">
    <property type="entry name" value="ATP_GRASP"/>
    <property type="match status" value="1"/>
</dbReference>
<reference evidence="4" key="1">
    <citation type="submission" date="2019-07" db="EMBL/GenBank/DDBJ databases">
        <title>Chitinimonas sp. nov., isolated from Ny-Alesund, arctica soil.</title>
        <authorList>
            <person name="Xu Q."/>
            <person name="Peng F."/>
        </authorList>
    </citation>
    <scope>NUCLEOTIDE SEQUENCE [LARGE SCALE GENOMIC DNA]</scope>
    <source>
        <strain evidence="4">R3-44</strain>
    </source>
</reference>
<gene>
    <name evidence="3" type="ORF">FNU76_01210</name>
</gene>
<dbReference type="EMBL" id="CP041730">
    <property type="protein sequence ID" value="QDQ25079.1"/>
    <property type="molecule type" value="Genomic_DNA"/>
</dbReference>
<dbReference type="SUPFAM" id="SSF53623">
    <property type="entry name" value="MurD-like peptide ligases, catalytic domain"/>
    <property type="match status" value="1"/>
</dbReference>
<dbReference type="Gene3D" id="3.30.470.20">
    <property type="entry name" value="ATP-grasp fold, B domain"/>
    <property type="match status" value="1"/>
</dbReference>
<keyword evidence="4" id="KW-1185">Reference proteome</keyword>
<dbReference type="Proteomes" id="UP000317550">
    <property type="component" value="Chromosome"/>
</dbReference>
<evidence type="ECO:0000313" key="4">
    <source>
        <dbReference type="Proteomes" id="UP000317550"/>
    </source>
</evidence>
<protein>
    <recommendedName>
        <fullName evidence="2">ATP-grasp domain-containing protein</fullName>
    </recommendedName>
</protein>
<feature type="domain" description="ATP-grasp" evidence="2">
    <location>
        <begin position="158"/>
        <end position="236"/>
    </location>
</feature>
<dbReference type="InterPro" id="IPR036565">
    <property type="entry name" value="Mur-like_cat_sf"/>
</dbReference>
<dbReference type="Gene3D" id="3.30.1490.20">
    <property type="entry name" value="ATP-grasp fold, A domain"/>
    <property type="match status" value="1"/>
</dbReference>
<dbReference type="InterPro" id="IPR011761">
    <property type="entry name" value="ATP-grasp"/>
</dbReference>
<name>A0A516SAA3_9NEIS</name>
<evidence type="ECO:0000259" key="2">
    <source>
        <dbReference type="PROSITE" id="PS50975"/>
    </source>
</evidence>
<dbReference type="GO" id="GO:0046872">
    <property type="term" value="F:metal ion binding"/>
    <property type="evidence" value="ECO:0007669"/>
    <property type="project" value="InterPro"/>
</dbReference>
<keyword evidence="1" id="KW-0067">ATP-binding</keyword>
<accession>A0A516SAA3</accession>